<accession>A0A086KEB0</accession>
<feature type="region of interest" description="Disordered" evidence="1">
    <location>
        <begin position="311"/>
        <end position="376"/>
    </location>
</feature>
<feature type="compositionally biased region" description="Basic and acidic residues" evidence="1">
    <location>
        <begin position="351"/>
        <end position="376"/>
    </location>
</feature>
<feature type="compositionally biased region" description="Low complexity" evidence="1">
    <location>
        <begin position="336"/>
        <end position="347"/>
    </location>
</feature>
<feature type="compositionally biased region" description="Basic and acidic residues" evidence="1">
    <location>
        <begin position="467"/>
        <end position="479"/>
    </location>
</feature>
<name>A0A086KEB0_TOXGO</name>
<evidence type="ECO:0000313" key="2">
    <source>
        <dbReference type="EMBL" id="KFG42728.1"/>
    </source>
</evidence>
<evidence type="ECO:0000256" key="1">
    <source>
        <dbReference type="SAM" id="MobiDB-lite"/>
    </source>
</evidence>
<feature type="compositionally biased region" description="Polar residues" evidence="1">
    <location>
        <begin position="542"/>
        <end position="556"/>
    </location>
</feature>
<feature type="region of interest" description="Disordered" evidence="1">
    <location>
        <begin position="518"/>
        <end position="579"/>
    </location>
</feature>
<comment type="caution">
    <text evidence="2">The sequence shown here is derived from an EMBL/GenBank/DDBJ whole genome shotgun (WGS) entry which is preliminary data.</text>
</comment>
<dbReference type="EMBL" id="AHZU02000572">
    <property type="protein sequence ID" value="KFG42728.1"/>
    <property type="molecule type" value="Genomic_DNA"/>
</dbReference>
<dbReference type="Proteomes" id="UP000028837">
    <property type="component" value="Unassembled WGS sequence"/>
</dbReference>
<proteinExistence type="predicted"/>
<organism evidence="2 3">
    <name type="scientific">Toxoplasma gondii GAB2-2007-GAL-DOM2</name>
    <dbReference type="NCBI Taxonomy" id="1130820"/>
    <lineage>
        <taxon>Eukaryota</taxon>
        <taxon>Sar</taxon>
        <taxon>Alveolata</taxon>
        <taxon>Apicomplexa</taxon>
        <taxon>Conoidasida</taxon>
        <taxon>Coccidia</taxon>
        <taxon>Eucoccidiorida</taxon>
        <taxon>Eimeriorina</taxon>
        <taxon>Sarcocystidae</taxon>
        <taxon>Toxoplasma</taxon>
    </lineage>
</organism>
<feature type="region of interest" description="Disordered" evidence="1">
    <location>
        <begin position="217"/>
        <end position="237"/>
    </location>
</feature>
<protein>
    <submittedName>
        <fullName evidence="2">Uncharacterized protein</fullName>
    </submittedName>
</protein>
<reference evidence="2 3" key="1">
    <citation type="submission" date="2014-02" db="EMBL/GenBank/DDBJ databases">
        <authorList>
            <person name="Sibley D."/>
            <person name="Venepally P."/>
            <person name="Karamycheva S."/>
            <person name="Hadjithomas M."/>
            <person name="Khan A."/>
            <person name="Brunk B."/>
            <person name="Roos D."/>
            <person name="Caler E."/>
            <person name="Lorenzi H."/>
        </authorList>
    </citation>
    <scope>NUCLEOTIDE SEQUENCE [LARGE SCALE GENOMIC DNA]</scope>
    <source>
        <strain evidence="2 3">GAB2-2007-GAL-DOM2</strain>
    </source>
</reference>
<dbReference type="AlphaFoldDB" id="A0A086KEB0"/>
<evidence type="ECO:0000313" key="3">
    <source>
        <dbReference type="Proteomes" id="UP000028837"/>
    </source>
</evidence>
<gene>
    <name evidence="2" type="ORF">TGDOM2_289000</name>
</gene>
<feature type="region of interest" description="Disordered" evidence="1">
    <location>
        <begin position="440"/>
        <end position="479"/>
    </location>
</feature>
<sequence length="1153" mass="126124">MEDSSDKLGLSVRPTRQFHGVVCTVYRVRLRHARVGSAMLHLLSVSALLCLVGCKNADALRLSENSIPSQGPAAASLLGVQPLRELVHPLEFHSYPPSLRHLRFFVAAPLSKDASQVAATRGNGTIYAKTMDSEGSSEQSGLPREPQSMVLAILSSRIHEGLPRDPPEIFPSGVPAGASVISSLFRSSSPLSTDSAPNVTPPLGTLVLIEATPEVAGDTSKPCASPGTLPPSSSGVADSSSSCRLPASCVPSASLLTAAASAASCCDALVMPLSYPHLGAPLSLLGQREPHLLLLSASVQQQFHMLSSFSTRHPRSGAAERVSDVSDIPVEASGNSATSPLSAPLPSHDLASQRRSDGRYRGRAREHEGNEKTEPCSEYRCANRTFICDHSELEKIVTKRKPLIILVTDYTEVSPGEGLAEKPILPVVALRAGSTIEDLSLGFGSQDDPNSLLRPQSFRRRSSQKSSTEEGSRTQRKETAAAVRRLLESLCHNLDWPSALKDSVQNPDEKTGAMGERVATKADQADHSCPQGQGRDKDGSDDANSSPNVAQHSARNNVEGRSLQREKQQGALDTRQPDRAECRMALDSLYSTYVVFVPPVPVQALDDKADPEQKLQRHMEALQIAQRLQRTVEEIVSNFQKESASSYSSGPGVSLSSESPLHWLPQVAAIFERVLGESSGGCSVTASRDADSSCDANDRLPVAEVNTQAREMNIEARRSTWATVRDIREAVSSGKAEEASKVMCEYALRKIKDETKERFDALLNLQSPAFHVGYSRSFPAVASELRRAVLQLFDSSAQLVREQMMKNSEIKESTENRNYFSAAQERMREELDREITRTLSPRYFLQLNALRAEITRQFRSQLDHIQKDQLVALEAHLMSRQQPGVPQAEGVDREETVPELLSFRRFSRLIQALLKAAGTTFLSEMRRFHRSCSPSLLRQLTSSFEPLPPSSSSLSRASRRILELVEQRQHLRLLDNLREMASSVIQQQQMLLSEYASGLKGGIWSTNPITSWILDGFADTSERIRESRPVQAVVRTLATAARQSPAVRTLLGWWRRRAPVEVSLQYVSPTAFGLSNFRRRVGLSPEEAALTGQRTSLKGRIQKLWSGAEASSRASPSPNLAPILDEALEASSLLRDLSRLSSLMVYGQSPKNG</sequence>
<dbReference type="OrthoDB" id="366006at2759"/>
<dbReference type="VEuPathDB" id="ToxoDB:TGDOM2_289000"/>